<sequence>MKGWKLESLLNWAEEESIVIIEITETNMAEREGNFLAYSTNKKRAMGEARRCSKESKQIYDRDYVIPKADGVSNNRSIYAAE</sequence>
<reference evidence="1 2" key="1">
    <citation type="submission" date="2021-06" db="EMBL/GenBank/DDBJ databases">
        <authorList>
            <person name="Kallberg Y."/>
            <person name="Tangrot J."/>
            <person name="Rosling A."/>
        </authorList>
    </citation>
    <scope>NUCLEOTIDE SEQUENCE [LARGE SCALE GENOMIC DNA]</scope>
    <source>
        <strain evidence="1 2">120-4 pot B 10/14</strain>
    </source>
</reference>
<proteinExistence type="predicted"/>
<gene>
    <name evidence="1" type="ORF">GMARGA_LOCUS11574</name>
</gene>
<comment type="caution">
    <text evidence="1">The sequence shown here is derived from an EMBL/GenBank/DDBJ whole genome shotgun (WGS) entry which is preliminary data.</text>
</comment>
<accession>A0ABN7UWM0</accession>
<evidence type="ECO:0000313" key="2">
    <source>
        <dbReference type="Proteomes" id="UP000789901"/>
    </source>
</evidence>
<dbReference type="Proteomes" id="UP000789901">
    <property type="component" value="Unassembled WGS sequence"/>
</dbReference>
<dbReference type="EMBL" id="CAJVQB010006810">
    <property type="protein sequence ID" value="CAG8691955.1"/>
    <property type="molecule type" value="Genomic_DNA"/>
</dbReference>
<protein>
    <submittedName>
        <fullName evidence="1">21286_t:CDS:1</fullName>
    </submittedName>
</protein>
<name>A0ABN7UWM0_GIGMA</name>
<organism evidence="1 2">
    <name type="scientific">Gigaspora margarita</name>
    <dbReference type="NCBI Taxonomy" id="4874"/>
    <lineage>
        <taxon>Eukaryota</taxon>
        <taxon>Fungi</taxon>
        <taxon>Fungi incertae sedis</taxon>
        <taxon>Mucoromycota</taxon>
        <taxon>Glomeromycotina</taxon>
        <taxon>Glomeromycetes</taxon>
        <taxon>Diversisporales</taxon>
        <taxon>Gigasporaceae</taxon>
        <taxon>Gigaspora</taxon>
    </lineage>
</organism>
<evidence type="ECO:0000313" key="1">
    <source>
        <dbReference type="EMBL" id="CAG8691955.1"/>
    </source>
</evidence>
<keyword evidence="2" id="KW-1185">Reference proteome</keyword>